<protein>
    <submittedName>
        <fullName evidence="1">Uncharacterized protein</fullName>
    </submittedName>
</protein>
<evidence type="ECO:0000313" key="1">
    <source>
        <dbReference type="EMBL" id="RLN80376.1"/>
    </source>
</evidence>
<comment type="caution">
    <text evidence="1">The sequence shown here is derived from an EMBL/GenBank/DDBJ whole genome shotgun (WGS) entry which is preliminary data.</text>
</comment>
<keyword evidence="2" id="KW-1185">Reference proteome</keyword>
<dbReference type="EMBL" id="MBDN02000111">
    <property type="protein sequence ID" value="RLN80376.1"/>
    <property type="molecule type" value="Genomic_DNA"/>
</dbReference>
<sequence>RFGFQHRLALLRDRAANNSLCPGVRDQVNQLFALREQDITPLVGDIMGHRALVRRLLTGSPLKPVLFQSTPNVPAVCAVLICKGETFDPETQTGMAVFLSMLWVPADMLVQYEGFLREEFSMDEQQIPIVLNGFEHIEIVRLWADGLNEVLSV</sequence>
<evidence type="ECO:0000313" key="2">
    <source>
        <dbReference type="Proteomes" id="UP000285624"/>
    </source>
</evidence>
<dbReference type="AlphaFoldDB" id="A0A3R7J7U4"/>
<name>A0A3R7J7U4_9STRA</name>
<accession>A0A3R7J7U4</accession>
<organism evidence="1 2">
    <name type="scientific">Phytophthora kernoviae</name>
    <dbReference type="NCBI Taxonomy" id="325452"/>
    <lineage>
        <taxon>Eukaryota</taxon>
        <taxon>Sar</taxon>
        <taxon>Stramenopiles</taxon>
        <taxon>Oomycota</taxon>
        <taxon>Peronosporomycetes</taxon>
        <taxon>Peronosporales</taxon>
        <taxon>Peronosporaceae</taxon>
        <taxon>Phytophthora</taxon>
    </lineage>
</organism>
<reference evidence="1 2" key="1">
    <citation type="journal article" date="2019" name="Mol. Plant Pathol.">
        <title>Genome sequencing of oomycete isolates from Chile supports the New Zealand origin of Phytophthora kernoviae and makes available the first Nothophytophthora sp. genome.</title>
        <authorList>
            <person name="Studholme D.J."/>
            <person name="Panda P."/>
            <person name="Sanfuentes Von Stowasser E."/>
            <person name="Gonzalez M."/>
            <person name="Hill R."/>
            <person name="Sambles C."/>
            <person name="Grant M."/>
            <person name="Williams N.M."/>
            <person name="McDougal R.L."/>
        </authorList>
    </citation>
    <scope>NUCLEOTIDE SEQUENCE [LARGE SCALE GENOMIC DNA]</scope>
    <source>
        <strain evidence="1">Chile4</strain>
    </source>
</reference>
<gene>
    <name evidence="1" type="ORF">BBO99_00004534</name>
</gene>
<dbReference type="Proteomes" id="UP000285624">
    <property type="component" value="Unassembled WGS sequence"/>
</dbReference>
<proteinExistence type="predicted"/>
<feature type="non-terminal residue" evidence="1">
    <location>
        <position position="1"/>
    </location>
</feature>